<protein>
    <submittedName>
        <fullName evidence="2">SGNH/GDSL hydrolase family protein</fullName>
    </submittedName>
</protein>
<dbReference type="AlphaFoldDB" id="A0A7G6WRZ9"/>
<proteinExistence type="predicted"/>
<dbReference type="InterPro" id="IPR036514">
    <property type="entry name" value="SGNH_hydro_sf"/>
</dbReference>
<dbReference type="KEGG" id="kqi:F1D05_01185"/>
<evidence type="ECO:0000259" key="1">
    <source>
        <dbReference type="Pfam" id="PF13472"/>
    </source>
</evidence>
<feature type="domain" description="SGNH hydrolase-type esterase" evidence="1">
    <location>
        <begin position="15"/>
        <end position="168"/>
    </location>
</feature>
<dbReference type="GO" id="GO:0016787">
    <property type="term" value="F:hydrolase activity"/>
    <property type="evidence" value="ECO:0007669"/>
    <property type="project" value="UniProtKB-KW"/>
</dbReference>
<organism evidence="2 3">
    <name type="scientific">Kribbella qitaiheensis</name>
    <dbReference type="NCBI Taxonomy" id="1544730"/>
    <lineage>
        <taxon>Bacteria</taxon>
        <taxon>Bacillati</taxon>
        <taxon>Actinomycetota</taxon>
        <taxon>Actinomycetes</taxon>
        <taxon>Propionibacteriales</taxon>
        <taxon>Kribbellaceae</taxon>
        <taxon>Kribbella</taxon>
    </lineage>
</organism>
<dbReference type="EMBL" id="CP043661">
    <property type="protein sequence ID" value="QNE16764.1"/>
    <property type="molecule type" value="Genomic_DNA"/>
</dbReference>
<gene>
    <name evidence="2" type="ORF">F1D05_01185</name>
</gene>
<dbReference type="Proteomes" id="UP000515563">
    <property type="component" value="Chromosome"/>
</dbReference>
<reference evidence="2 3" key="2">
    <citation type="journal article" date="2020" name="Microbiol. Resour. Announc.">
        <title>Antarctic desert soil bacteria exhibit high novel natural product potential, evaluated through long-read genome sequencing and comparative genomics.</title>
        <authorList>
            <person name="Benaud N."/>
            <person name="Edwards R.J."/>
            <person name="Amos T.G."/>
            <person name="D'Agostino P.M."/>
            <person name="Gutierrez-Chavez C."/>
            <person name="Montgomery K."/>
            <person name="Nicetic I."/>
            <person name="Ferrari B.C."/>
        </authorList>
    </citation>
    <scope>NUCLEOTIDE SEQUENCE [LARGE SCALE GENOMIC DNA]</scope>
    <source>
        <strain evidence="2 3">SPB151</strain>
    </source>
</reference>
<keyword evidence="2" id="KW-0378">Hydrolase</keyword>
<evidence type="ECO:0000313" key="2">
    <source>
        <dbReference type="EMBL" id="QNE16764.1"/>
    </source>
</evidence>
<reference evidence="3" key="1">
    <citation type="submission" date="2019-09" db="EMBL/GenBank/DDBJ databases">
        <title>Antimicrobial potential of Antarctic Bacteria.</title>
        <authorList>
            <person name="Benaud N."/>
            <person name="Edwards R.J."/>
            <person name="Ferrari B.C."/>
        </authorList>
    </citation>
    <scope>NUCLEOTIDE SEQUENCE [LARGE SCALE GENOMIC DNA]</scope>
    <source>
        <strain evidence="3">SPB151</strain>
    </source>
</reference>
<dbReference type="SUPFAM" id="SSF52266">
    <property type="entry name" value="SGNH hydrolase"/>
    <property type="match status" value="1"/>
</dbReference>
<accession>A0A7G6WRZ9</accession>
<dbReference type="RefSeq" id="WP_281388890.1">
    <property type="nucleotide sequence ID" value="NZ_CP043661.1"/>
</dbReference>
<name>A0A7G6WRZ9_9ACTN</name>
<dbReference type="InterPro" id="IPR013830">
    <property type="entry name" value="SGNH_hydro"/>
</dbReference>
<sequence>MVSTPRGSCSSLTSLVRPRARAVSGADVDLLTIGANDFGDHHDEIVEASCAKAGAGDCVSDELAQLSSDLRRILSRLRQLRADRPTTALVTGYWDVFEDGQVARQNFSADGIAATVDLTKRVNAVIAAATIAEGAMSVELSGPFQRAGDITKLLAPDGDHPDAAGHQLIAQVLLAAGLPTMRPRS</sequence>
<evidence type="ECO:0000313" key="3">
    <source>
        <dbReference type="Proteomes" id="UP000515563"/>
    </source>
</evidence>
<keyword evidence="3" id="KW-1185">Reference proteome</keyword>
<dbReference type="Pfam" id="PF13472">
    <property type="entry name" value="Lipase_GDSL_2"/>
    <property type="match status" value="1"/>
</dbReference>
<dbReference type="Gene3D" id="3.40.50.1110">
    <property type="entry name" value="SGNH hydrolase"/>
    <property type="match status" value="1"/>
</dbReference>